<protein>
    <recommendedName>
        <fullName evidence="1">Dynamin N-terminal domain-containing protein</fullName>
    </recommendedName>
</protein>
<dbReference type="GO" id="GO:0008017">
    <property type="term" value="F:microtubule binding"/>
    <property type="evidence" value="ECO:0007669"/>
    <property type="project" value="TreeGrafter"/>
</dbReference>
<dbReference type="GO" id="GO:0005874">
    <property type="term" value="C:microtubule"/>
    <property type="evidence" value="ECO:0007669"/>
    <property type="project" value="TreeGrafter"/>
</dbReference>
<feature type="domain" description="Dynamin N-terminal" evidence="1">
    <location>
        <begin position="36"/>
        <end position="192"/>
    </location>
</feature>
<dbReference type="Gene3D" id="3.40.50.300">
    <property type="entry name" value="P-loop containing nucleotide triphosphate hydrolases"/>
    <property type="match status" value="1"/>
</dbReference>
<dbReference type="PRINTS" id="PR00195">
    <property type="entry name" value="DYNAMIN"/>
</dbReference>
<feature type="non-terminal residue" evidence="2">
    <location>
        <position position="1"/>
    </location>
</feature>
<dbReference type="GO" id="GO:0016020">
    <property type="term" value="C:membrane"/>
    <property type="evidence" value="ECO:0007669"/>
    <property type="project" value="TreeGrafter"/>
</dbReference>
<dbReference type="InterPro" id="IPR022812">
    <property type="entry name" value="Dynamin"/>
</dbReference>
<dbReference type="PANTHER" id="PTHR11566">
    <property type="entry name" value="DYNAMIN"/>
    <property type="match status" value="1"/>
</dbReference>
<dbReference type="InterPro" id="IPR027417">
    <property type="entry name" value="P-loop_NTPase"/>
</dbReference>
<comment type="caution">
    <text evidence="2">The sequence shown here is derived from an EMBL/GenBank/DDBJ whole genome shotgun (WGS) entry which is preliminary data.</text>
</comment>
<evidence type="ECO:0000313" key="3">
    <source>
        <dbReference type="Proteomes" id="UP001165082"/>
    </source>
</evidence>
<dbReference type="Pfam" id="PF00350">
    <property type="entry name" value="Dynamin_N"/>
    <property type="match status" value="1"/>
</dbReference>
<dbReference type="Proteomes" id="UP001165082">
    <property type="component" value="Unassembled WGS sequence"/>
</dbReference>
<dbReference type="PANTHER" id="PTHR11566:SF21">
    <property type="entry name" value="DYNAMIN RELATED PROTEIN 1, ISOFORM A"/>
    <property type="match status" value="1"/>
</dbReference>
<dbReference type="GO" id="GO:0005737">
    <property type="term" value="C:cytoplasm"/>
    <property type="evidence" value="ECO:0007669"/>
    <property type="project" value="TreeGrafter"/>
</dbReference>
<dbReference type="EMBL" id="BRXZ01004509">
    <property type="protein sequence ID" value="GMH50280.1"/>
    <property type="molecule type" value="Genomic_DNA"/>
</dbReference>
<dbReference type="InterPro" id="IPR045063">
    <property type="entry name" value="Dynamin_N"/>
</dbReference>
<evidence type="ECO:0000259" key="1">
    <source>
        <dbReference type="Pfam" id="PF00350"/>
    </source>
</evidence>
<dbReference type="OrthoDB" id="116917at2759"/>
<dbReference type="AlphaFoldDB" id="A0A9W6ZH59"/>
<name>A0A9W6ZH59_9STRA</name>
<reference evidence="2" key="1">
    <citation type="submission" date="2022-07" db="EMBL/GenBank/DDBJ databases">
        <title>Genome analysis of Parmales, a sister group of diatoms, reveals the evolutionary specialization of diatoms from phago-mixotrophs to photoautotrophs.</title>
        <authorList>
            <person name="Ban H."/>
            <person name="Sato S."/>
            <person name="Yoshikawa S."/>
            <person name="Kazumasa Y."/>
            <person name="Nakamura Y."/>
            <person name="Ichinomiya M."/>
            <person name="Saitoh K."/>
            <person name="Sato N."/>
            <person name="Blanc-Mathieu R."/>
            <person name="Endo H."/>
            <person name="Kuwata A."/>
            <person name="Ogata H."/>
        </authorList>
    </citation>
    <scope>NUCLEOTIDE SEQUENCE</scope>
</reference>
<accession>A0A9W6ZH59</accession>
<organism evidence="2 3">
    <name type="scientific">Triparma retinervis</name>
    <dbReference type="NCBI Taxonomy" id="2557542"/>
    <lineage>
        <taxon>Eukaryota</taxon>
        <taxon>Sar</taxon>
        <taxon>Stramenopiles</taxon>
        <taxon>Ochrophyta</taxon>
        <taxon>Bolidophyceae</taxon>
        <taxon>Parmales</taxon>
        <taxon>Triparmaceae</taxon>
        <taxon>Triparma</taxon>
    </lineage>
</organism>
<keyword evidence="3" id="KW-1185">Reference proteome</keyword>
<proteinExistence type="predicted"/>
<dbReference type="GO" id="GO:0003924">
    <property type="term" value="F:GTPase activity"/>
    <property type="evidence" value="ECO:0007669"/>
    <property type="project" value="TreeGrafter"/>
</dbReference>
<evidence type="ECO:0000313" key="2">
    <source>
        <dbReference type="EMBL" id="GMH50280.1"/>
    </source>
</evidence>
<gene>
    <name evidence="2" type="ORF">TrRE_jg7749</name>
</gene>
<dbReference type="SUPFAM" id="SSF52540">
    <property type="entry name" value="P-loop containing nucleoside triphosphate hydrolases"/>
    <property type="match status" value="1"/>
</dbReference>
<sequence length="681" mass="76111">MAAFVDRDITQLHEIFQTLDAVREQMESVSWGIPKVIVFGAESTGKSTILERIAMLPIFPEGKDLCTRMAVDVRLRYANQTKRTAQLGVYLTEDGLAPDGYKSQPLDIDSPDGKNKVREIMEMITNVDGKRTVDKEKTIRITVKGRDLPNLDLLDLPGLVGTANDGETTIVQDTQDLVEKTIRTYKDRAIFLAVRDSCDNIRTQGEDGTGNKTLRIIHDMGIKDSSLGVLTMCDEMGKRDMDELKKKIEQEDVKILLDKDLKTTVLRHGYVATSNEPPRIEQGKRALKSDLTLEDLKDIASKELAWFNDNGFDDLVKEGKATTSVLIEKLQAQYLEFVKKEWLPKTVRRLYAKQKELWEEDKMLGHPSTRQGDRLGGPAGEKIVSVKAQDMKKAVVNKIIQRLRNVEVEAMFTRVSQEEMAPLMTELEALCKGKGVFSDSTDAICKTDSTNAIYKLLSQISEEGGLGEQLIEACGKTIDAVAGKLEGGAFADVLKSDDKTKAFDSGEEGWGSGLRLSRFPKLQATMKEVLSRGGGGREKARGNVKTLISSYLSSLVPKFDLEAGKATVTINKDDFLNKVVHSIFKDLHSGFTENFEKLPDAFGSLDDVDTDWKEECNGERDRIFVMSTETIPTTLEKLQEKFAEHLKVEKGELDGVFSRSFNNEELKEAAKEWVQDKEKAE</sequence>